<sequence length="255" mass="28244">MMENAILDLIHAHGSVRHYKPDPVPASIVERIVAAGQRASTSSNMQTFTVVAVTDAEKRSALAELCGGQSHIVQAPVFLAWCADRFRLERVNQMRGYEHNAETVENFLVAAIDAAIAAQNAALAAESLGLGICYIGSIRNNTAEIIKLLELPEHVFPITGMTIGWPEKAPMIRPRLSQEAILHWESYNTEQDAALLAYDQVMIETGIYTDRQVPVPGRDGEMEAYGWLEHTARRTSQVTRKEMLSIIKKQGFGMK</sequence>
<dbReference type="PANTHER" id="PTHR43425">
    <property type="entry name" value="OXYGEN-INSENSITIVE NADPH NITROREDUCTASE"/>
    <property type="match status" value="1"/>
</dbReference>
<evidence type="ECO:0000313" key="8">
    <source>
        <dbReference type="Proteomes" id="UP000614469"/>
    </source>
</evidence>
<evidence type="ECO:0000256" key="4">
    <source>
        <dbReference type="ARBA" id="ARBA00023002"/>
    </source>
</evidence>
<dbReference type="Gene3D" id="3.40.109.10">
    <property type="entry name" value="NADH Oxidase"/>
    <property type="match status" value="1"/>
</dbReference>
<protein>
    <submittedName>
        <fullName evidence="7">Nitroreductase family protein</fullName>
    </submittedName>
</protein>
<organism evidence="7 8">
    <name type="scientific">Candidatus Desulfolinea nitratireducens</name>
    <dbReference type="NCBI Taxonomy" id="2841698"/>
    <lineage>
        <taxon>Bacteria</taxon>
        <taxon>Bacillati</taxon>
        <taxon>Chloroflexota</taxon>
        <taxon>Anaerolineae</taxon>
        <taxon>Anaerolineales</taxon>
        <taxon>Anaerolineales incertae sedis</taxon>
        <taxon>Candidatus Desulfolinea</taxon>
    </lineage>
</organism>
<dbReference type="AlphaFoldDB" id="A0A8J6TJV1"/>
<dbReference type="PIRSF" id="PIRSF005426">
    <property type="entry name" value="Frp"/>
    <property type="match status" value="1"/>
</dbReference>
<comment type="caution">
    <text evidence="7">The sequence shown here is derived from an EMBL/GenBank/DDBJ whole genome shotgun (WGS) entry which is preliminary data.</text>
</comment>
<comment type="similarity">
    <text evidence="1 5">Belongs to the flavin oxidoreductase frp family.</text>
</comment>
<dbReference type="Pfam" id="PF00881">
    <property type="entry name" value="Nitroreductase"/>
    <property type="match status" value="1"/>
</dbReference>
<gene>
    <name evidence="7" type="ORF">H8E29_13390</name>
</gene>
<keyword evidence="2 5" id="KW-0285">Flavoprotein</keyword>
<name>A0A8J6TJV1_9CHLR</name>
<reference evidence="7 8" key="1">
    <citation type="submission" date="2020-08" db="EMBL/GenBank/DDBJ databases">
        <title>Bridging the membrane lipid divide: bacteria of the FCB group superphylum have the potential to synthesize archaeal ether lipids.</title>
        <authorList>
            <person name="Villanueva L."/>
            <person name="Von Meijenfeldt F.A.B."/>
            <person name="Westbye A.B."/>
            <person name="Yadav S."/>
            <person name="Hopmans E.C."/>
            <person name="Dutilh B.E."/>
            <person name="Sinninghe Damste J.S."/>
        </authorList>
    </citation>
    <scope>NUCLEOTIDE SEQUENCE [LARGE SCALE GENOMIC DNA]</scope>
    <source>
        <strain evidence="7">NIOZ-UU36</strain>
    </source>
</reference>
<proteinExistence type="inferred from homology"/>
<evidence type="ECO:0000256" key="3">
    <source>
        <dbReference type="ARBA" id="ARBA00022643"/>
    </source>
</evidence>
<dbReference type="InterPro" id="IPR029479">
    <property type="entry name" value="Nitroreductase"/>
</dbReference>
<dbReference type="InterPro" id="IPR000415">
    <property type="entry name" value="Nitroreductase-like"/>
</dbReference>
<keyword evidence="3 5" id="KW-0288">FMN</keyword>
<keyword evidence="4 5" id="KW-0560">Oxidoreductase</keyword>
<feature type="domain" description="Nitroreductase" evidence="6">
    <location>
        <begin position="15"/>
        <end position="165"/>
    </location>
</feature>
<dbReference type="GO" id="GO:0016491">
    <property type="term" value="F:oxidoreductase activity"/>
    <property type="evidence" value="ECO:0007669"/>
    <property type="project" value="UniProtKB-UniRule"/>
</dbReference>
<evidence type="ECO:0000256" key="2">
    <source>
        <dbReference type="ARBA" id="ARBA00022630"/>
    </source>
</evidence>
<evidence type="ECO:0000259" key="6">
    <source>
        <dbReference type="Pfam" id="PF00881"/>
    </source>
</evidence>
<dbReference type="EMBL" id="JACNJN010000149">
    <property type="protein sequence ID" value="MBC8336254.1"/>
    <property type="molecule type" value="Genomic_DNA"/>
</dbReference>
<dbReference type="InterPro" id="IPR016446">
    <property type="entry name" value="Flavin_OxRdtase_Frp"/>
</dbReference>
<keyword evidence="5" id="KW-0521">NADP</keyword>
<dbReference type="PANTHER" id="PTHR43425:SF2">
    <property type="entry name" value="OXYGEN-INSENSITIVE NADPH NITROREDUCTASE"/>
    <property type="match status" value="1"/>
</dbReference>
<evidence type="ECO:0000256" key="5">
    <source>
        <dbReference type="PIRNR" id="PIRNR005426"/>
    </source>
</evidence>
<dbReference type="SUPFAM" id="SSF55469">
    <property type="entry name" value="FMN-dependent nitroreductase-like"/>
    <property type="match status" value="1"/>
</dbReference>
<dbReference type="Proteomes" id="UP000614469">
    <property type="component" value="Unassembled WGS sequence"/>
</dbReference>
<evidence type="ECO:0000256" key="1">
    <source>
        <dbReference type="ARBA" id="ARBA00008366"/>
    </source>
</evidence>
<accession>A0A8J6TJV1</accession>
<evidence type="ECO:0000313" key="7">
    <source>
        <dbReference type="EMBL" id="MBC8336254.1"/>
    </source>
</evidence>